<accession>A0A2T0MB11</accession>
<dbReference type="SUPFAM" id="SSF52402">
    <property type="entry name" value="Adenine nucleotide alpha hydrolases-like"/>
    <property type="match status" value="1"/>
</dbReference>
<dbReference type="Proteomes" id="UP000237640">
    <property type="component" value="Unassembled WGS sequence"/>
</dbReference>
<evidence type="ECO:0000256" key="3">
    <source>
        <dbReference type="ARBA" id="ARBA00022598"/>
    </source>
</evidence>
<dbReference type="SMART" id="SM00977">
    <property type="entry name" value="TilS_C"/>
    <property type="match status" value="1"/>
</dbReference>
<evidence type="ECO:0000313" key="10">
    <source>
        <dbReference type="EMBL" id="PRX54694.1"/>
    </source>
</evidence>
<comment type="domain">
    <text evidence="8">The N-terminal region contains the highly conserved SGGXDS motif, predicted to be a P-loop motif involved in ATP binding.</text>
</comment>
<evidence type="ECO:0000256" key="8">
    <source>
        <dbReference type="HAMAP-Rule" id="MF_01161"/>
    </source>
</evidence>
<evidence type="ECO:0000259" key="9">
    <source>
        <dbReference type="SMART" id="SM00977"/>
    </source>
</evidence>
<keyword evidence="11" id="KW-1185">Reference proteome</keyword>
<comment type="caution">
    <text evidence="10">The sequence shown here is derived from an EMBL/GenBank/DDBJ whole genome shotgun (WGS) entry which is preliminary data.</text>
</comment>
<evidence type="ECO:0000256" key="7">
    <source>
        <dbReference type="ARBA" id="ARBA00048539"/>
    </source>
</evidence>
<dbReference type="InterPro" id="IPR011063">
    <property type="entry name" value="TilS/TtcA_N"/>
</dbReference>
<dbReference type="GO" id="GO:0005737">
    <property type="term" value="C:cytoplasm"/>
    <property type="evidence" value="ECO:0007669"/>
    <property type="project" value="UniProtKB-SubCell"/>
</dbReference>
<sequence length="435" mass="50523">MLEKFQRHIEVNFPIVNKKNLLIACSGGLDSVVLTHLCVQCNLNITLAHCNFKLRGAESDGDEIFVKQLAEELNVEYVSVVFDTLKEVTEHGGSVQMVARKLRYEWFETVLDERKLDYILTAHHADDALETFIINLSRVTGIDGLSGIPESNGKILRPLLPFSRQKILEYAKSKRLKWREDSSNSDSKYLRNKIRMDITPKLKELHPTFLNNFLMTQTFLSQSKTVLENRIKEVKEKVFKEKGDTVKVRIADLKALQPLEMYLYGLFKGYGFTEWDDVKSLLDAMSGKEIHSNTHRLLKDRDFLLLRPKQEKPEAIFFIDENKERIEAPIPLHIETTAEFEKLDGSIVFLDKEKLNYPLTLRKWKKGDYFYPLGMQGKKKLSKFFKDEKMDVFSKEAQWLLCSGEEIVWVIGKRADERFKIDGNTTQIVKITYLI</sequence>
<dbReference type="GO" id="GO:0032267">
    <property type="term" value="F:tRNA(Ile)-lysidine synthase activity"/>
    <property type="evidence" value="ECO:0007669"/>
    <property type="project" value="UniProtKB-EC"/>
</dbReference>
<keyword evidence="2 8" id="KW-0963">Cytoplasm</keyword>
<comment type="function">
    <text evidence="8">Ligates lysine onto the cytidine present at position 34 of the AUA codon-specific tRNA(Ile) that contains the anticodon CAU, in an ATP-dependent manner. Cytidine is converted to lysidine, thus changing the amino acid specificity of the tRNA from methionine to isoleucine.</text>
</comment>
<dbReference type="OrthoDB" id="9807403at2"/>
<comment type="similarity">
    <text evidence="8">Belongs to the tRNA(Ile)-lysidine synthase family.</text>
</comment>
<protein>
    <recommendedName>
        <fullName evidence="8">tRNA(Ile)-lysidine synthase</fullName>
        <ecNumber evidence="8">6.3.4.19</ecNumber>
    </recommendedName>
    <alternativeName>
        <fullName evidence="8">tRNA(Ile)-2-lysyl-cytidine synthase</fullName>
    </alternativeName>
    <alternativeName>
        <fullName evidence="8">tRNA(Ile)-lysidine synthetase</fullName>
    </alternativeName>
</protein>
<evidence type="ECO:0000256" key="4">
    <source>
        <dbReference type="ARBA" id="ARBA00022694"/>
    </source>
</evidence>
<evidence type="ECO:0000256" key="6">
    <source>
        <dbReference type="ARBA" id="ARBA00022840"/>
    </source>
</evidence>
<dbReference type="NCBIfam" id="TIGR02432">
    <property type="entry name" value="lysidine_TilS_N"/>
    <property type="match status" value="1"/>
</dbReference>
<dbReference type="GO" id="GO:0005524">
    <property type="term" value="F:ATP binding"/>
    <property type="evidence" value="ECO:0007669"/>
    <property type="project" value="UniProtKB-UniRule"/>
</dbReference>
<gene>
    <name evidence="8" type="primary">tilS</name>
    <name evidence="10" type="ORF">CLV81_3098</name>
</gene>
<dbReference type="SUPFAM" id="SSF56037">
    <property type="entry name" value="PheT/TilS domain"/>
    <property type="match status" value="1"/>
</dbReference>
<keyword evidence="6 8" id="KW-0067">ATP-binding</keyword>
<dbReference type="PANTHER" id="PTHR43033:SF1">
    <property type="entry name" value="TRNA(ILE)-LYSIDINE SYNTHASE-RELATED"/>
    <property type="match status" value="1"/>
</dbReference>
<dbReference type="GO" id="GO:0006400">
    <property type="term" value="P:tRNA modification"/>
    <property type="evidence" value="ECO:0007669"/>
    <property type="project" value="UniProtKB-UniRule"/>
</dbReference>
<evidence type="ECO:0000256" key="2">
    <source>
        <dbReference type="ARBA" id="ARBA00022490"/>
    </source>
</evidence>
<dbReference type="EC" id="6.3.4.19" evidence="8"/>
<dbReference type="RefSeq" id="WP_106146025.1">
    <property type="nucleotide sequence ID" value="NZ_PVYX01000002.1"/>
</dbReference>
<dbReference type="HAMAP" id="MF_01161">
    <property type="entry name" value="tRNA_Ile_lys_synt"/>
    <property type="match status" value="1"/>
</dbReference>
<dbReference type="InterPro" id="IPR014729">
    <property type="entry name" value="Rossmann-like_a/b/a_fold"/>
</dbReference>
<evidence type="ECO:0000256" key="5">
    <source>
        <dbReference type="ARBA" id="ARBA00022741"/>
    </source>
</evidence>
<dbReference type="Pfam" id="PF11734">
    <property type="entry name" value="TilS_C"/>
    <property type="match status" value="1"/>
</dbReference>
<evidence type="ECO:0000256" key="1">
    <source>
        <dbReference type="ARBA" id="ARBA00004496"/>
    </source>
</evidence>
<dbReference type="AlphaFoldDB" id="A0A2T0MB11"/>
<evidence type="ECO:0000313" key="11">
    <source>
        <dbReference type="Proteomes" id="UP000237640"/>
    </source>
</evidence>
<proteinExistence type="inferred from homology"/>
<name>A0A2T0MB11_9FLAO</name>
<dbReference type="Pfam" id="PF01171">
    <property type="entry name" value="ATP_bind_3"/>
    <property type="match status" value="1"/>
</dbReference>
<organism evidence="10 11">
    <name type="scientific">Flagellimonas meridianipacifica</name>
    <dbReference type="NCBI Taxonomy" id="1080225"/>
    <lineage>
        <taxon>Bacteria</taxon>
        <taxon>Pseudomonadati</taxon>
        <taxon>Bacteroidota</taxon>
        <taxon>Flavobacteriia</taxon>
        <taxon>Flavobacteriales</taxon>
        <taxon>Flavobacteriaceae</taxon>
        <taxon>Flagellimonas</taxon>
    </lineage>
</organism>
<dbReference type="InterPro" id="IPR012796">
    <property type="entry name" value="Lysidine-tRNA-synth_C"/>
</dbReference>
<feature type="domain" description="Lysidine-tRNA(Ile) synthetase C-terminal" evidence="9">
    <location>
        <begin position="359"/>
        <end position="431"/>
    </location>
</feature>
<dbReference type="EMBL" id="PVYX01000002">
    <property type="protein sequence ID" value="PRX54694.1"/>
    <property type="molecule type" value="Genomic_DNA"/>
</dbReference>
<reference evidence="10 11" key="1">
    <citation type="submission" date="2018-03" db="EMBL/GenBank/DDBJ databases">
        <title>Genomic Encyclopedia of Archaeal and Bacterial Type Strains, Phase II (KMG-II): from individual species to whole genera.</title>
        <authorList>
            <person name="Goeker M."/>
        </authorList>
    </citation>
    <scope>NUCLEOTIDE SEQUENCE [LARGE SCALE GENOMIC DNA]</scope>
    <source>
        <strain evidence="10 11">DSM 25027</strain>
    </source>
</reference>
<keyword evidence="4 8" id="KW-0819">tRNA processing</keyword>
<dbReference type="NCBIfam" id="TIGR02433">
    <property type="entry name" value="lysidine_TilS_C"/>
    <property type="match status" value="1"/>
</dbReference>
<keyword evidence="5 8" id="KW-0547">Nucleotide-binding</keyword>
<dbReference type="PANTHER" id="PTHR43033">
    <property type="entry name" value="TRNA(ILE)-LYSIDINE SYNTHASE-RELATED"/>
    <property type="match status" value="1"/>
</dbReference>
<dbReference type="CDD" id="cd01992">
    <property type="entry name" value="TilS_N"/>
    <property type="match status" value="1"/>
</dbReference>
<keyword evidence="3 8" id="KW-0436">Ligase</keyword>
<dbReference type="InterPro" id="IPR012094">
    <property type="entry name" value="tRNA_Ile_lys_synt"/>
</dbReference>
<dbReference type="Gene3D" id="3.40.50.620">
    <property type="entry name" value="HUPs"/>
    <property type="match status" value="1"/>
</dbReference>
<comment type="catalytic activity">
    <reaction evidence="7 8">
        <text>cytidine(34) in tRNA(Ile2) + L-lysine + ATP = lysidine(34) in tRNA(Ile2) + AMP + diphosphate + H(+)</text>
        <dbReference type="Rhea" id="RHEA:43744"/>
        <dbReference type="Rhea" id="RHEA-COMP:10625"/>
        <dbReference type="Rhea" id="RHEA-COMP:10670"/>
        <dbReference type="ChEBI" id="CHEBI:15378"/>
        <dbReference type="ChEBI" id="CHEBI:30616"/>
        <dbReference type="ChEBI" id="CHEBI:32551"/>
        <dbReference type="ChEBI" id="CHEBI:33019"/>
        <dbReference type="ChEBI" id="CHEBI:82748"/>
        <dbReference type="ChEBI" id="CHEBI:83665"/>
        <dbReference type="ChEBI" id="CHEBI:456215"/>
        <dbReference type="EC" id="6.3.4.19"/>
    </reaction>
</comment>
<dbReference type="InterPro" id="IPR012795">
    <property type="entry name" value="tRNA_Ile_lys_synt_N"/>
</dbReference>
<comment type="subcellular location">
    <subcellularLocation>
        <location evidence="1 8">Cytoplasm</location>
    </subcellularLocation>
</comment>
<feature type="binding site" evidence="8">
    <location>
        <begin position="26"/>
        <end position="31"/>
    </location>
    <ligand>
        <name>ATP</name>
        <dbReference type="ChEBI" id="CHEBI:30616"/>
    </ligand>
</feature>